<protein>
    <submittedName>
        <fullName evidence="1">Uncharacterized protein</fullName>
    </submittedName>
</protein>
<dbReference type="EMBL" id="CAJHUC010000647">
    <property type="protein sequence ID" value="CAD7697360.1"/>
    <property type="molecule type" value="Genomic_DNA"/>
</dbReference>
<accession>A0A8S1IUG4</accession>
<proteinExistence type="predicted"/>
<dbReference type="AlphaFoldDB" id="A0A8S1IUG4"/>
<keyword evidence="2" id="KW-1185">Reference proteome</keyword>
<name>A0A8S1IUG4_9CHLO</name>
<comment type="caution">
    <text evidence="1">The sequence shown here is derived from an EMBL/GenBank/DDBJ whole genome shotgun (WGS) entry which is preliminary data.</text>
</comment>
<dbReference type="Proteomes" id="UP000708148">
    <property type="component" value="Unassembled WGS sequence"/>
</dbReference>
<sequence>MSSTAWSATPMPPGLADGFQPLAALLAGVVIWRDPRADRWRALAAWRAGGTGVRLGPLPALCVRGAGSEAVSVIGGSSCLGTRPGSGPGMVATAGRRSAGGGPGGSPGGVFVAWWWNWLSPDGVALERAVPH</sequence>
<organism evidence="1 2">
    <name type="scientific">Ostreobium quekettii</name>
    <dbReference type="NCBI Taxonomy" id="121088"/>
    <lineage>
        <taxon>Eukaryota</taxon>
        <taxon>Viridiplantae</taxon>
        <taxon>Chlorophyta</taxon>
        <taxon>core chlorophytes</taxon>
        <taxon>Ulvophyceae</taxon>
        <taxon>TCBD clade</taxon>
        <taxon>Bryopsidales</taxon>
        <taxon>Ostreobineae</taxon>
        <taxon>Ostreobiaceae</taxon>
        <taxon>Ostreobium</taxon>
    </lineage>
</organism>
<reference evidence="1" key="1">
    <citation type="submission" date="2020-12" db="EMBL/GenBank/DDBJ databases">
        <authorList>
            <person name="Iha C."/>
        </authorList>
    </citation>
    <scope>NUCLEOTIDE SEQUENCE</scope>
</reference>
<evidence type="ECO:0000313" key="2">
    <source>
        <dbReference type="Proteomes" id="UP000708148"/>
    </source>
</evidence>
<gene>
    <name evidence="1" type="ORF">OSTQU699_LOCUS2720</name>
</gene>
<evidence type="ECO:0000313" key="1">
    <source>
        <dbReference type="EMBL" id="CAD7697360.1"/>
    </source>
</evidence>